<dbReference type="PROSITE" id="PS51078">
    <property type="entry name" value="ICLR_ED"/>
    <property type="match status" value="1"/>
</dbReference>
<gene>
    <name evidence="6" type="ORF">A8806_1122</name>
</gene>
<evidence type="ECO:0000256" key="3">
    <source>
        <dbReference type="ARBA" id="ARBA00023163"/>
    </source>
</evidence>
<name>A0A2Y9BLP5_9FIRM</name>
<dbReference type="GO" id="GO:0003677">
    <property type="term" value="F:DNA binding"/>
    <property type="evidence" value="ECO:0007669"/>
    <property type="project" value="UniProtKB-KW"/>
</dbReference>
<dbReference type="Gene3D" id="1.10.10.10">
    <property type="entry name" value="Winged helix-like DNA-binding domain superfamily/Winged helix DNA-binding domain"/>
    <property type="match status" value="1"/>
</dbReference>
<evidence type="ECO:0000256" key="1">
    <source>
        <dbReference type="ARBA" id="ARBA00023015"/>
    </source>
</evidence>
<feature type="domain" description="HTH iclR-type" evidence="4">
    <location>
        <begin position="7"/>
        <end position="68"/>
    </location>
</feature>
<organism evidence="6 7">
    <name type="scientific">Faecalicatena orotica</name>
    <dbReference type="NCBI Taxonomy" id="1544"/>
    <lineage>
        <taxon>Bacteria</taxon>
        <taxon>Bacillati</taxon>
        <taxon>Bacillota</taxon>
        <taxon>Clostridia</taxon>
        <taxon>Lachnospirales</taxon>
        <taxon>Lachnospiraceae</taxon>
        <taxon>Faecalicatena</taxon>
    </lineage>
</organism>
<dbReference type="InterPro" id="IPR029016">
    <property type="entry name" value="GAF-like_dom_sf"/>
</dbReference>
<dbReference type="RefSeq" id="WP_109732597.1">
    <property type="nucleotide sequence ID" value="NZ_BAAACK010000025.1"/>
</dbReference>
<reference evidence="6 7" key="1">
    <citation type="submission" date="2018-05" db="EMBL/GenBank/DDBJ databases">
        <title>The Hungate 1000. A catalogue of reference genomes from the rumen microbiome.</title>
        <authorList>
            <person name="Kelly W."/>
        </authorList>
    </citation>
    <scope>NUCLEOTIDE SEQUENCE [LARGE SCALE GENOMIC DNA]</scope>
    <source>
        <strain evidence="6 7">NLAE-zl-C242</strain>
    </source>
</reference>
<dbReference type="InterPro" id="IPR005471">
    <property type="entry name" value="Tscrpt_reg_IclR_N"/>
</dbReference>
<dbReference type="PANTHER" id="PTHR30136:SF35">
    <property type="entry name" value="HTH-TYPE TRANSCRIPTIONAL REGULATOR RV1719"/>
    <property type="match status" value="1"/>
</dbReference>
<dbReference type="AlphaFoldDB" id="A0A2Y9BLP5"/>
<evidence type="ECO:0000259" key="5">
    <source>
        <dbReference type="PROSITE" id="PS51078"/>
    </source>
</evidence>
<feature type="domain" description="IclR-ED" evidence="5">
    <location>
        <begin position="69"/>
        <end position="252"/>
    </location>
</feature>
<dbReference type="Gene3D" id="3.30.450.40">
    <property type="match status" value="1"/>
</dbReference>
<dbReference type="InterPro" id="IPR036390">
    <property type="entry name" value="WH_DNA-bd_sf"/>
</dbReference>
<dbReference type="GO" id="GO:0045892">
    <property type="term" value="P:negative regulation of DNA-templated transcription"/>
    <property type="evidence" value="ECO:0007669"/>
    <property type="project" value="TreeGrafter"/>
</dbReference>
<accession>A0A2Y9BLP5</accession>
<proteinExistence type="predicted"/>
<evidence type="ECO:0000256" key="2">
    <source>
        <dbReference type="ARBA" id="ARBA00023125"/>
    </source>
</evidence>
<dbReference type="PROSITE" id="PS51077">
    <property type="entry name" value="HTH_ICLR"/>
    <property type="match status" value="1"/>
</dbReference>
<evidence type="ECO:0000313" key="6">
    <source>
        <dbReference type="EMBL" id="PWJ23758.1"/>
    </source>
</evidence>
<dbReference type="SMART" id="SM00346">
    <property type="entry name" value="HTH_ICLR"/>
    <property type="match status" value="1"/>
</dbReference>
<dbReference type="InterPro" id="IPR050707">
    <property type="entry name" value="HTH_MetabolicPath_Reg"/>
</dbReference>
<dbReference type="SUPFAM" id="SSF55781">
    <property type="entry name" value="GAF domain-like"/>
    <property type="match status" value="1"/>
</dbReference>
<dbReference type="GO" id="GO:0003700">
    <property type="term" value="F:DNA-binding transcription factor activity"/>
    <property type="evidence" value="ECO:0007669"/>
    <property type="project" value="TreeGrafter"/>
</dbReference>
<dbReference type="EMBL" id="QGDL01000012">
    <property type="protein sequence ID" value="PWJ23758.1"/>
    <property type="molecule type" value="Genomic_DNA"/>
</dbReference>
<evidence type="ECO:0000313" key="7">
    <source>
        <dbReference type="Proteomes" id="UP000245845"/>
    </source>
</evidence>
<keyword evidence="3" id="KW-0804">Transcription</keyword>
<dbReference type="PANTHER" id="PTHR30136">
    <property type="entry name" value="HELIX-TURN-HELIX TRANSCRIPTIONAL REGULATOR, ICLR FAMILY"/>
    <property type="match status" value="1"/>
</dbReference>
<dbReference type="InterPro" id="IPR036388">
    <property type="entry name" value="WH-like_DNA-bd_sf"/>
</dbReference>
<sequence length="252" mass="28502">MENKNPIQVADRLFQTLEVLAESGPTGLMELSSKLSLNKSTVHRILNSLIYMGYVKQNPETTKYSLTFKIWELANQLLTQNDIVDIARPHLKELVSKCGETVHLVQVDGRKAVYIDKVESYTNSVRLVSKVGKSIPLYCSGVGKALLAEMDLDDAREIWDNSDIQELTPHTITDFSEMQKHLKQVHTQGYAIDDEENELGVRCIAACIKDYKGKPKYAFSISAPVNRMSDERIAELARDVLDTQKKLEAEWN</sequence>
<keyword evidence="1" id="KW-0805">Transcription regulation</keyword>
<dbReference type="InterPro" id="IPR014757">
    <property type="entry name" value="Tscrpt_reg_IclR_C"/>
</dbReference>
<dbReference type="SUPFAM" id="SSF46785">
    <property type="entry name" value="Winged helix' DNA-binding domain"/>
    <property type="match status" value="1"/>
</dbReference>
<keyword evidence="2" id="KW-0238">DNA-binding</keyword>
<dbReference type="OrthoDB" id="9791752at2"/>
<dbReference type="Pfam" id="PF09339">
    <property type="entry name" value="HTH_IclR"/>
    <property type="match status" value="1"/>
</dbReference>
<protein>
    <submittedName>
        <fullName evidence="6">IclR family transcriptional regulator</fullName>
    </submittedName>
</protein>
<comment type="caution">
    <text evidence="6">The sequence shown here is derived from an EMBL/GenBank/DDBJ whole genome shotgun (WGS) entry which is preliminary data.</text>
</comment>
<keyword evidence="7" id="KW-1185">Reference proteome</keyword>
<dbReference type="Proteomes" id="UP000245845">
    <property type="component" value="Unassembled WGS sequence"/>
</dbReference>
<evidence type="ECO:0000259" key="4">
    <source>
        <dbReference type="PROSITE" id="PS51077"/>
    </source>
</evidence>
<dbReference type="Pfam" id="PF01614">
    <property type="entry name" value="IclR_C"/>
    <property type="match status" value="1"/>
</dbReference>